<dbReference type="AlphaFoldDB" id="A0A261S8I7"/>
<gene>
    <name evidence="2" type="ORF">CAL27_13045</name>
    <name evidence="1" type="ORF">CEG14_17665</name>
</gene>
<dbReference type="Proteomes" id="UP000217005">
    <property type="component" value="Unassembled WGS sequence"/>
</dbReference>
<evidence type="ECO:0000313" key="4">
    <source>
        <dbReference type="Proteomes" id="UP000217005"/>
    </source>
</evidence>
<dbReference type="EMBL" id="NEVR01000002">
    <property type="protein sequence ID" value="OZI65911.1"/>
    <property type="molecule type" value="Genomic_DNA"/>
</dbReference>
<sequence>MKTQIAFKRNDGSDGVALVNGNVTDPAQAKQALADQLSLPAAERGDNSADTVDARLRLGGIDPQSVKGTHISE</sequence>
<dbReference type="EMBL" id="NEVL01000004">
    <property type="protein sequence ID" value="OZI32733.1"/>
    <property type="molecule type" value="Genomic_DNA"/>
</dbReference>
<evidence type="ECO:0000313" key="3">
    <source>
        <dbReference type="Proteomes" id="UP000216354"/>
    </source>
</evidence>
<reference evidence="2 3" key="1">
    <citation type="submission" date="2017-05" db="EMBL/GenBank/DDBJ databases">
        <title>Complete and WGS of Bordetella genogroups.</title>
        <authorList>
            <person name="Spilker T."/>
            <person name="Lipuma J."/>
        </authorList>
    </citation>
    <scope>NUCLEOTIDE SEQUENCE [LARGE SCALE GENOMIC DNA]</scope>
    <source>
        <strain evidence="2 3">AU9795</strain>
    </source>
</reference>
<reference evidence="1 4" key="2">
    <citation type="submission" date="2017-05" db="EMBL/GenBank/DDBJ databases">
        <title>Complete and WGS of Bordetella genogroups.</title>
        <authorList>
            <person name="Spilker T."/>
            <person name="LiPuma J."/>
        </authorList>
    </citation>
    <scope>NUCLEOTIDE SEQUENCE [LARGE SCALE GENOMIC DNA]</scope>
    <source>
        <strain evidence="1 4">AU17610</strain>
    </source>
</reference>
<keyword evidence="3" id="KW-1185">Reference proteome</keyword>
<evidence type="ECO:0000313" key="1">
    <source>
        <dbReference type="EMBL" id="OZI32733.1"/>
    </source>
</evidence>
<protein>
    <submittedName>
        <fullName evidence="1">Uncharacterized protein</fullName>
    </submittedName>
</protein>
<evidence type="ECO:0000313" key="2">
    <source>
        <dbReference type="EMBL" id="OZI65911.1"/>
    </source>
</evidence>
<comment type="caution">
    <text evidence="1">The sequence shown here is derived from an EMBL/GenBank/DDBJ whole genome shotgun (WGS) entry which is preliminary data.</text>
</comment>
<dbReference type="Proteomes" id="UP000216354">
    <property type="component" value="Unassembled WGS sequence"/>
</dbReference>
<dbReference type="OrthoDB" id="8659325at2"/>
<accession>A0A261S8I7</accession>
<name>A0A261S8I7_9BORD</name>
<organism evidence="1 4">
    <name type="scientific">Bordetella genomosp. 1</name>
    <dbReference type="NCBI Taxonomy" id="1395607"/>
    <lineage>
        <taxon>Bacteria</taxon>
        <taxon>Pseudomonadati</taxon>
        <taxon>Pseudomonadota</taxon>
        <taxon>Betaproteobacteria</taxon>
        <taxon>Burkholderiales</taxon>
        <taxon>Alcaligenaceae</taxon>
        <taxon>Bordetella</taxon>
    </lineage>
</organism>
<proteinExistence type="predicted"/>
<dbReference type="RefSeq" id="WP_094827731.1">
    <property type="nucleotide sequence ID" value="NZ_NEVL01000004.1"/>
</dbReference>